<evidence type="ECO:0000256" key="3">
    <source>
        <dbReference type="ARBA" id="ARBA00011738"/>
    </source>
</evidence>
<dbReference type="Proteomes" id="UP000007148">
    <property type="component" value="Unassembled WGS sequence"/>
</dbReference>
<dbReference type="InterPro" id="IPR001260">
    <property type="entry name" value="Coprogen_oxidase_aer"/>
</dbReference>
<evidence type="ECO:0000256" key="2">
    <source>
        <dbReference type="ARBA" id="ARBA00010644"/>
    </source>
</evidence>
<dbReference type="UniPathway" id="UPA00251">
    <property type="reaction ID" value="UER00322"/>
</dbReference>
<reference evidence="7 8" key="1">
    <citation type="journal article" date="2011" name="PLoS Pathog.">
        <title>Endophytic Life Strategies Decoded by Genome and Transcriptome Analyses of the Mutualistic Root Symbiont Piriformospora indica.</title>
        <authorList>
            <person name="Zuccaro A."/>
            <person name="Lahrmann U."/>
            <person name="Guldener U."/>
            <person name="Langen G."/>
            <person name="Pfiffi S."/>
            <person name="Biedenkopf D."/>
            <person name="Wong P."/>
            <person name="Samans B."/>
            <person name="Grimm C."/>
            <person name="Basiewicz M."/>
            <person name="Murat C."/>
            <person name="Martin F."/>
            <person name="Kogel K.H."/>
        </authorList>
    </citation>
    <scope>NUCLEOTIDE SEQUENCE [LARGE SCALE GENOMIC DNA]</scope>
    <source>
        <strain evidence="7 8">DSM 11827</strain>
    </source>
</reference>
<dbReference type="PROSITE" id="PS01021">
    <property type="entry name" value="COPROGEN_OXIDASE"/>
    <property type="match status" value="1"/>
</dbReference>
<dbReference type="InterPro" id="IPR036406">
    <property type="entry name" value="Coprogen_oxidase_aer_sf"/>
</dbReference>
<dbReference type="PIRSF" id="PIRSF000166">
    <property type="entry name" value="Coproporphyri_ox"/>
    <property type="match status" value="1"/>
</dbReference>
<dbReference type="STRING" id="1109443.G4TAM9"/>
<dbReference type="OrthoDB" id="15318at2759"/>
<dbReference type="SUPFAM" id="SSF102886">
    <property type="entry name" value="Coproporphyrinogen III oxidase"/>
    <property type="match status" value="1"/>
</dbReference>
<protein>
    <recommendedName>
        <fullName evidence="4">coproporphyrinogen oxidase</fullName>
        <ecNumber evidence="4">1.3.3.3</ecNumber>
    </recommendedName>
</protein>
<dbReference type="AlphaFoldDB" id="G4TAM9"/>
<comment type="caution">
    <text evidence="7">The sequence shown here is derived from an EMBL/GenBank/DDBJ whole genome shotgun (WGS) entry which is preliminary data.</text>
</comment>
<dbReference type="PANTHER" id="PTHR10755:SF0">
    <property type="entry name" value="OXYGEN-DEPENDENT COPROPORPHYRINOGEN-III OXIDASE, MITOCHONDRIAL"/>
    <property type="match status" value="1"/>
</dbReference>
<keyword evidence="6" id="KW-0627">Porphyrin biosynthesis</keyword>
<dbReference type="eggNOG" id="KOG1518">
    <property type="taxonomic scope" value="Eukaryota"/>
</dbReference>
<dbReference type="HOGENOM" id="CLU_026169_0_1_1"/>
<evidence type="ECO:0000256" key="1">
    <source>
        <dbReference type="ARBA" id="ARBA00005168"/>
    </source>
</evidence>
<evidence type="ECO:0000313" key="8">
    <source>
        <dbReference type="Proteomes" id="UP000007148"/>
    </source>
</evidence>
<proteinExistence type="inferred from homology"/>
<dbReference type="NCBIfam" id="NF003727">
    <property type="entry name" value="PRK05330.1"/>
    <property type="match status" value="1"/>
</dbReference>
<dbReference type="GO" id="GO:0005737">
    <property type="term" value="C:cytoplasm"/>
    <property type="evidence" value="ECO:0007669"/>
    <property type="project" value="TreeGrafter"/>
</dbReference>
<evidence type="ECO:0000256" key="6">
    <source>
        <dbReference type="ARBA" id="ARBA00023244"/>
    </source>
</evidence>
<evidence type="ECO:0000256" key="4">
    <source>
        <dbReference type="ARBA" id="ARBA00012869"/>
    </source>
</evidence>
<accession>G4TAM9</accession>
<evidence type="ECO:0000256" key="5">
    <source>
        <dbReference type="ARBA" id="ARBA00023002"/>
    </source>
</evidence>
<organism evidence="7 8">
    <name type="scientific">Serendipita indica (strain DSM 11827)</name>
    <name type="common">Root endophyte fungus</name>
    <name type="synonym">Piriformospora indica</name>
    <dbReference type="NCBI Taxonomy" id="1109443"/>
    <lineage>
        <taxon>Eukaryota</taxon>
        <taxon>Fungi</taxon>
        <taxon>Dikarya</taxon>
        <taxon>Basidiomycota</taxon>
        <taxon>Agaricomycotina</taxon>
        <taxon>Agaricomycetes</taxon>
        <taxon>Sebacinales</taxon>
        <taxon>Serendipitaceae</taxon>
        <taxon>Serendipita</taxon>
    </lineage>
</organism>
<dbReference type="FunCoup" id="G4TAM9">
    <property type="interactions" value="294"/>
</dbReference>
<dbReference type="PRINTS" id="PR00073">
    <property type="entry name" value="COPRGNOXDASE"/>
</dbReference>
<dbReference type="InParanoid" id="G4TAM9"/>
<comment type="pathway">
    <text evidence="1">Porphyrin-containing compound metabolism; protoporphyrin-IX biosynthesis; protoporphyrinogen-IX from coproporphyrinogen-III (O2 route): step 1/1.</text>
</comment>
<dbReference type="EC" id="1.3.3.3" evidence="4"/>
<dbReference type="GO" id="GO:0004109">
    <property type="term" value="F:coproporphyrinogen oxidase activity"/>
    <property type="evidence" value="ECO:0007669"/>
    <property type="project" value="UniProtKB-EC"/>
</dbReference>
<comment type="similarity">
    <text evidence="2">Belongs to the aerobic coproporphyrinogen-III oxidase family.</text>
</comment>
<evidence type="ECO:0000313" key="7">
    <source>
        <dbReference type="EMBL" id="CCA68386.1"/>
    </source>
</evidence>
<keyword evidence="8" id="KW-1185">Reference proteome</keyword>
<dbReference type="Pfam" id="PF01218">
    <property type="entry name" value="Coprogen_oxidas"/>
    <property type="match status" value="1"/>
</dbReference>
<sequence length="362" mass="40873">MSDMIDDPTLPMRVRVSNFVTQLQDKIIKGLEELDPNYTFLRDAWTRAEGGSGVSGVLSDKRAVDPSIRKTSPSVFEKTGINISLVQGKLPPPAIAQMKSHHASIPYDPASKASLPYFAGGISIVIHPRNPHAPTIHANYRYFEITSDPAEGDGEPKILAWWFGGGSDLTPSYLYEEDTLHFHKTLYDACAPSGPAVYPAFKAWCDEYFYLPHRKESRGIGGIFYDDLCNEPHHRMPDAGPGERPSTPEEIFTLMKSCGESFLPSYIPILKRRIHMPFTEEERRWQLLRRGRYVEFNLIIDRGTKFGLQTPGVRIESVLMSLPETARWEYMTELGEEEGTREAELLKVLRSGGQDWLGKIKV</sequence>
<dbReference type="EMBL" id="CAFZ01000031">
    <property type="protein sequence ID" value="CCA68386.1"/>
    <property type="molecule type" value="Genomic_DNA"/>
</dbReference>
<dbReference type="PANTHER" id="PTHR10755">
    <property type="entry name" value="COPROPORPHYRINOGEN III OXIDASE, MITOCHONDRIAL"/>
    <property type="match status" value="1"/>
</dbReference>
<comment type="subunit">
    <text evidence="3">Homodimer.</text>
</comment>
<dbReference type="InterPro" id="IPR018375">
    <property type="entry name" value="Coprogen_oxidase_CS"/>
</dbReference>
<dbReference type="OMA" id="VHANWRY"/>
<keyword evidence="5" id="KW-0560">Oxidoreductase</keyword>
<dbReference type="Gene3D" id="3.40.1500.10">
    <property type="entry name" value="Coproporphyrinogen III oxidase, aerobic"/>
    <property type="match status" value="1"/>
</dbReference>
<gene>
    <name evidence="7" type="ORF">PIIN_02250</name>
</gene>
<dbReference type="GO" id="GO:0006782">
    <property type="term" value="P:protoporphyrinogen IX biosynthetic process"/>
    <property type="evidence" value="ECO:0007669"/>
    <property type="project" value="UniProtKB-UniPathway"/>
</dbReference>
<name>G4TAM9_SERID</name>